<dbReference type="Proteomes" id="UP000504606">
    <property type="component" value="Unplaced"/>
</dbReference>
<name>A0A6J1S8A1_FRAOC</name>
<accession>A0A6J1S8A1</accession>
<keyword evidence="2" id="KW-1185">Reference proteome</keyword>
<dbReference type="KEGG" id="foc:113204131"/>
<dbReference type="AlphaFoldDB" id="A0A6J1S8A1"/>
<protein>
    <submittedName>
        <fullName evidence="3">Uncharacterized protein LOC113204131 isoform X1</fullName>
    </submittedName>
</protein>
<reference evidence="3" key="1">
    <citation type="submission" date="2025-08" db="UniProtKB">
        <authorList>
            <consortium name="RefSeq"/>
        </authorList>
    </citation>
    <scope>IDENTIFICATION</scope>
    <source>
        <tissue evidence="3">Whole organism</tissue>
    </source>
</reference>
<dbReference type="RefSeq" id="XP_026274946.1">
    <property type="nucleotide sequence ID" value="XM_026419161.2"/>
</dbReference>
<feature type="chain" id="PRO_5026920480" evidence="1">
    <location>
        <begin position="35"/>
        <end position="211"/>
    </location>
</feature>
<gene>
    <name evidence="3" type="primary">LOC113204131</name>
</gene>
<dbReference type="OrthoDB" id="7721313at2759"/>
<evidence type="ECO:0000313" key="2">
    <source>
        <dbReference type="Proteomes" id="UP000504606"/>
    </source>
</evidence>
<evidence type="ECO:0000256" key="1">
    <source>
        <dbReference type="SAM" id="SignalP"/>
    </source>
</evidence>
<feature type="signal peptide" evidence="1">
    <location>
        <begin position="1"/>
        <end position="34"/>
    </location>
</feature>
<evidence type="ECO:0000313" key="3">
    <source>
        <dbReference type="RefSeq" id="XP_026274946.1"/>
    </source>
</evidence>
<dbReference type="GeneID" id="113204131"/>
<sequence>MFASLRFRQKSHGDMLRVCALAFLLLARQPLCTAKRPHRRPGLLQPSHLVVEVSKAASCDVPGNSLKFFNIQTGMVSKVDFSISADFNVTRPSRYIDSILFQLTKCRESVSSNTCELFQTWRFENNPCKGFNDPTALWAFTLNMIKPRPNCPFKEGTYRMRNVTIDTSVVDKLPLPWEGNVWLVRMGFMETKTRFHMCTDTEMHVHRVRDS</sequence>
<organism evidence="2 3">
    <name type="scientific">Frankliniella occidentalis</name>
    <name type="common">Western flower thrips</name>
    <name type="synonym">Euthrips occidentalis</name>
    <dbReference type="NCBI Taxonomy" id="133901"/>
    <lineage>
        <taxon>Eukaryota</taxon>
        <taxon>Metazoa</taxon>
        <taxon>Ecdysozoa</taxon>
        <taxon>Arthropoda</taxon>
        <taxon>Hexapoda</taxon>
        <taxon>Insecta</taxon>
        <taxon>Pterygota</taxon>
        <taxon>Neoptera</taxon>
        <taxon>Paraneoptera</taxon>
        <taxon>Thysanoptera</taxon>
        <taxon>Terebrantia</taxon>
        <taxon>Thripoidea</taxon>
        <taxon>Thripidae</taxon>
        <taxon>Frankliniella</taxon>
    </lineage>
</organism>
<proteinExistence type="predicted"/>
<keyword evidence="1" id="KW-0732">Signal</keyword>